<gene>
    <name evidence="18" type="primary">cysG</name>
    <name evidence="18" type="ORF">RNA01_02230</name>
</gene>
<accession>A0A512HCV8</accession>
<evidence type="ECO:0000259" key="17">
    <source>
        <dbReference type="Pfam" id="PF10414"/>
    </source>
</evidence>
<dbReference type="Proteomes" id="UP000321717">
    <property type="component" value="Unassembled WGS sequence"/>
</dbReference>
<feature type="domain" description="Tetrapyrrole methylase" evidence="16">
    <location>
        <begin position="226"/>
        <end position="435"/>
    </location>
</feature>
<dbReference type="InterPro" id="IPR036291">
    <property type="entry name" value="NAD(P)-bd_dom_sf"/>
</dbReference>
<dbReference type="Pfam" id="PF10414">
    <property type="entry name" value="CysG_dimeriser"/>
    <property type="match status" value="1"/>
</dbReference>
<evidence type="ECO:0000256" key="6">
    <source>
        <dbReference type="ARBA" id="ARBA00022691"/>
    </source>
</evidence>
<comment type="pathway">
    <text evidence="1">Porphyrin-containing compound metabolism; siroheme biosynthesis; sirohydrochlorin from precorrin-2: step 1/1.</text>
</comment>
<dbReference type="InterPro" id="IPR019478">
    <property type="entry name" value="Sirohaem_synthase_dimer_dom"/>
</dbReference>
<keyword evidence="3" id="KW-0169">Cobalamin biosynthesis</keyword>
<dbReference type="Gene3D" id="3.40.1010.10">
    <property type="entry name" value="Cobalt-precorrin-4 Transmethylase, Domain 1"/>
    <property type="match status" value="1"/>
</dbReference>
<evidence type="ECO:0000256" key="14">
    <source>
        <dbReference type="PIRSR" id="PIRSR036426-1"/>
    </source>
</evidence>
<dbReference type="InterPro" id="IPR014776">
    <property type="entry name" value="4pyrrole_Mease_sub2"/>
</dbReference>
<dbReference type="InterPro" id="IPR050161">
    <property type="entry name" value="Siro_Cobalamin_biosynth"/>
</dbReference>
<dbReference type="Pfam" id="PF13241">
    <property type="entry name" value="NAD_binding_7"/>
    <property type="match status" value="1"/>
</dbReference>
<evidence type="ECO:0000256" key="5">
    <source>
        <dbReference type="ARBA" id="ARBA00022679"/>
    </source>
</evidence>
<dbReference type="InterPro" id="IPR006366">
    <property type="entry name" value="CobA/CysG_C"/>
</dbReference>
<evidence type="ECO:0000256" key="12">
    <source>
        <dbReference type="ARBA" id="ARBA00025705"/>
    </source>
</evidence>
<dbReference type="Gene3D" id="1.10.8.210">
    <property type="entry name" value="Sirohaem synthase, dimerisation domain"/>
    <property type="match status" value="1"/>
</dbReference>
<dbReference type="OrthoDB" id="9815856at2"/>
<dbReference type="InterPro" id="IPR000878">
    <property type="entry name" value="4pyrrol_Mease"/>
</dbReference>
<dbReference type="PANTHER" id="PTHR45790">
    <property type="entry name" value="SIROHEME SYNTHASE-RELATED"/>
    <property type="match status" value="1"/>
</dbReference>
<keyword evidence="10" id="KW-0627">Porphyrin biosynthesis</keyword>
<feature type="domain" description="Sirohaem synthase dimerisation" evidence="17">
    <location>
        <begin position="157"/>
        <end position="214"/>
    </location>
</feature>
<evidence type="ECO:0000256" key="8">
    <source>
        <dbReference type="ARBA" id="ARBA00023027"/>
    </source>
</evidence>
<protein>
    <submittedName>
        <fullName evidence="18">Uroporphyrinogen-III C-methyltransferase</fullName>
    </submittedName>
</protein>
<dbReference type="UniPathway" id="UPA00262">
    <property type="reaction ID" value="UER00211"/>
</dbReference>
<keyword evidence="9" id="KW-0456">Lyase</keyword>
<proteinExistence type="inferred from homology"/>
<dbReference type="NCBIfam" id="NF004790">
    <property type="entry name" value="PRK06136.1"/>
    <property type="match status" value="1"/>
</dbReference>
<dbReference type="NCBIfam" id="NF007922">
    <property type="entry name" value="PRK10637.1"/>
    <property type="match status" value="1"/>
</dbReference>
<dbReference type="InterPro" id="IPR012409">
    <property type="entry name" value="Sirohaem_synth"/>
</dbReference>
<evidence type="ECO:0000256" key="13">
    <source>
        <dbReference type="ARBA" id="ARBA00047561"/>
    </source>
</evidence>
<comment type="similarity">
    <text evidence="2 15">Belongs to the precorrin methyltransferase family.</text>
</comment>
<dbReference type="GO" id="GO:0019354">
    <property type="term" value="P:siroheme biosynthetic process"/>
    <property type="evidence" value="ECO:0007669"/>
    <property type="project" value="UniProtKB-UniPathway"/>
</dbReference>
<evidence type="ECO:0000313" key="18">
    <source>
        <dbReference type="EMBL" id="GEO83291.1"/>
    </source>
</evidence>
<dbReference type="RefSeq" id="WP_147178060.1">
    <property type="nucleotide sequence ID" value="NZ_BJZP01000001.1"/>
</dbReference>
<reference evidence="18 19" key="1">
    <citation type="submission" date="2019-07" db="EMBL/GenBank/DDBJ databases">
        <title>Whole genome shotgun sequence of Rhizobium naphthalenivorans NBRC 107585.</title>
        <authorList>
            <person name="Hosoyama A."/>
            <person name="Uohara A."/>
            <person name="Ohji S."/>
            <person name="Ichikawa N."/>
        </authorList>
    </citation>
    <scope>NUCLEOTIDE SEQUENCE [LARGE SCALE GENOMIC DNA]</scope>
    <source>
        <strain evidence="18 19">NBRC 107585</strain>
    </source>
</reference>
<sequence>MGASEQQLSVFPAFFKVANAIAVVFGNGPEAFAKTRLLRNTQARIVVYAEAPDADYAAYLAEHDIETVARSFASSQLEDAVLVFAATGDAKLDRTIVCAARARRIPANAVDQPEFCDFYTPALVNRAPIAVAIGTEGAGPVLAQMIRADVDRLLPRSLGHLAVLANSYRRAVDRLLPRGVARRLFWHAFFKGDVADAIACGDVTHARRRATQLLKDSVIEKTEGRIFLVGAGPGAEDLLTLRAHRLLMEADVIVHDALVPQAVVDMGRRDATRIPVGKRKGCHSKSQTEINDLLVALGREGKRVVRLKSGDPLVFGRAGEEMAALRAAGVAYEVVPGITSALAAAADFELPLTLRGVASSLVFTTGHDLHGETLPDWARLALGGATVAVYMGRSNAASVAGRLMAAGLAVDTTVAVVENAGRGDSRLLHGTLEELPALETRNELEGPVMVIIGDAVAGGNFSRSEPLRGKVASFAPFERT</sequence>
<keyword evidence="11" id="KW-0511">Multifunctional enzyme</keyword>
<dbReference type="CDD" id="cd11642">
    <property type="entry name" value="SUMT"/>
    <property type="match status" value="1"/>
</dbReference>
<evidence type="ECO:0000256" key="15">
    <source>
        <dbReference type="RuleBase" id="RU003960"/>
    </source>
</evidence>
<dbReference type="PROSITE" id="PS00839">
    <property type="entry name" value="SUMT_1"/>
    <property type="match status" value="1"/>
</dbReference>
<feature type="active site" description="Proton donor" evidence="14">
    <location>
        <position position="278"/>
    </location>
</feature>
<comment type="caution">
    <text evidence="18">The sequence shown here is derived from an EMBL/GenBank/DDBJ whole genome shotgun (WGS) entry which is preliminary data.</text>
</comment>
<dbReference type="InterPro" id="IPR014777">
    <property type="entry name" value="4pyrrole_Mease_sub1"/>
</dbReference>
<dbReference type="InterPro" id="IPR003043">
    <property type="entry name" value="Uropor_MeTrfase_CS"/>
</dbReference>
<evidence type="ECO:0000313" key="19">
    <source>
        <dbReference type="Proteomes" id="UP000321717"/>
    </source>
</evidence>
<keyword evidence="7" id="KW-0560">Oxidoreductase</keyword>
<dbReference type="GO" id="GO:0032259">
    <property type="term" value="P:methylation"/>
    <property type="evidence" value="ECO:0007669"/>
    <property type="project" value="UniProtKB-KW"/>
</dbReference>
<name>A0A512HCV8_9HYPH</name>
<dbReference type="FunFam" id="3.40.1010.10:FF:000001">
    <property type="entry name" value="Siroheme synthase"/>
    <property type="match status" value="1"/>
</dbReference>
<evidence type="ECO:0000256" key="1">
    <source>
        <dbReference type="ARBA" id="ARBA00005010"/>
    </source>
</evidence>
<dbReference type="PANTHER" id="PTHR45790:SF3">
    <property type="entry name" value="S-ADENOSYL-L-METHIONINE-DEPENDENT UROPORPHYRINOGEN III METHYLTRANSFERASE, CHLOROPLASTIC"/>
    <property type="match status" value="1"/>
</dbReference>
<dbReference type="PROSITE" id="PS00840">
    <property type="entry name" value="SUMT_2"/>
    <property type="match status" value="1"/>
</dbReference>
<dbReference type="NCBIfam" id="TIGR01470">
    <property type="entry name" value="cysG_Nterm"/>
    <property type="match status" value="1"/>
</dbReference>
<comment type="pathway">
    <text evidence="12">Porphyrin-containing compound metabolism; siroheme biosynthesis; precorrin-2 from uroporphyrinogen III: step 1/1.</text>
</comment>
<keyword evidence="6" id="KW-0949">S-adenosyl-L-methionine</keyword>
<dbReference type="GO" id="GO:0043115">
    <property type="term" value="F:precorrin-2 dehydrogenase activity"/>
    <property type="evidence" value="ECO:0007669"/>
    <property type="project" value="UniProtKB-EC"/>
</dbReference>
<dbReference type="NCBIfam" id="TIGR01469">
    <property type="entry name" value="cobA_cysG_Cterm"/>
    <property type="match status" value="1"/>
</dbReference>
<evidence type="ECO:0000256" key="9">
    <source>
        <dbReference type="ARBA" id="ARBA00023239"/>
    </source>
</evidence>
<evidence type="ECO:0000256" key="7">
    <source>
        <dbReference type="ARBA" id="ARBA00023002"/>
    </source>
</evidence>
<dbReference type="PIRSF" id="PIRSF036426">
    <property type="entry name" value="Sirohaem_synth"/>
    <property type="match status" value="1"/>
</dbReference>
<feature type="active site" description="Proton acceptor" evidence="14">
    <location>
        <position position="256"/>
    </location>
</feature>
<evidence type="ECO:0000256" key="4">
    <source>
        <dbReference type="ARBA" id="ARBA00022603"/>
    </source>
</evidence>
<dbReference type="SUPFAM" id="SSF53790">
    <property type="entry name" value="Tetrapyrrole methylase"/>
    <property type="match status" value="1"/>
</dbReference>
<dbReference type="Pfam" id="PF00590">
    <property type="entry name" value="TP_methylase"/>
    <property type="match status" value="1"/>
</dbReference>
<keyword evidence="8" id="KW-0520">NAD</keyword>
<evidence type="ECO:0000256" key="10">
    <source>
        <dbReference type="ARBA" id="ARBA00023244"/>
    </source>
</evidence>
<dbReference type="GO" id="GO:0009236">
    <property type="term" value="P:cobalamin biosynthetic process"/>
    <property type="evidence" value="ECO:0007669"/>
    <property type="project" value="UniProtKB-KW"/>
</dbReference>
<dbReference type="GO" id="GO:0051266">
    <property type="term" value="F:sirohydrochlorin ferrochelatase activity"/>
    <property type="evidence" value="ECO:0007669"/>
    <property type="project" value="InterPro"/>
</dbReference>
<dbReference type="InterPro" id="IPR035996">
    <property type="entry name" value="4pyrrol_Methylase_sf"/>
</dbReference>
<comment type="catalytic activity">
    <reaction evidence="13">
        <text>precorrin-2 + NAD(+) = sirohydrochlorin + NADH + 2 H(+)</text>
        <dbReference type="Rhea" id="RHEA:15613"/>
        <dbReference type="ChEBI" id="CHEBI:15378"/>
        <dbReference type="ChEBI" id="CHEBI:57540"/>
        <dbReference type="ChEBI" id="CHEBI:57945"/>
        <dbReference type="ChEBI" id="CHEBI:58351"/>
        <dbReference type="ChEBI" id="CHEBI:58827"/>
        <dbReference type="EC" id="1.3.1.76"/>
    </reaction>
</comment>
<keyword evidence="5 15" id="KW-0808">Transferase</keyword>
<keyword evidence="4 15" id="KW-0489">Methyltransferase</keyword>
<keyword evidence="19" id="KW-1185">Reference proteome</keyword>
<evidence type="ECO:0000256" key="3">
    <source>
        <dbReference type="ARBA" id="ARBA00022573"/>
    </source>
</evidence>
<dbReference type="SUPFAM" id="SSF51735">
    <property type="entry name" value="NAD(P)-binding Rossmann-fold domains"/>
    <property type="match status" value="1"/>
</dbReference>
<organism evidence="18 19">
    <name type="scientific">Ciceribacter naphthalenivorans</name>
    <dbReference type="NCBI Taxonomy" id="1118451"/>
    <lineage>
        <taxon>Bacteria</taxon>
        <taxon>Pseudomonadati</taxon>
        <taxon>Pseudomonadota</taxon>
        <taxon>Alphaproteobacteria</taxon>
        <taxon>Hyphomicrobiales</taxon>
        <taxon>Rhizobiaceae</taxon>
        <taxon>Ciceribacter</taxon>
    </lineage>
</organism>
<evidence type="ECO:0000256" key="2">
    <source>
        <dbReference type="ARBA" id="ARBA00005879"/>
    </source>
</evidence>
<dbReference type="SUPFAM" id="SSF75615">
    <property type="entry name" value="Siroheme synthase middle domains-like"/>
    <property type="match status" value="1"/>
</dbReference>
<dbReference type="GO" id="GO:0051287">
    <property type="term" value="F:NAD binding"/>
    <property type="evidence" value="ECO:0007669"/>
    <property type="project" value="InterPro"/>
</dbReference>
<evidence type="ECO:0000259" key="16">
    <source>
        <dbReference type="Pfam" id="PF00590"/>
    </source>
</evidence>
<dbReference type="EMBL" id="BJZP01000001">
    <property type="protein sequence ID" value="GEO83291.1"/>
    <property type="molecule type" value="Genomic_DNA"/>
</dbReference>
<dbReference type="InterPro" id="IPR006367">
    <property type="entry name" value="Sirohaem_synthase_N"/>
</dbReference>
<dbReference type="GO" id="GO:0004851">
    <property type="term" value="F:uroporphyrin-III C-methyltransferase activity"/>
    <property type="evidence" value="ECO:0007669"/>
    <property type="project" value="InterPro"/>
</dbReference>
<dbReference type="Gene3D" id="3.30.950.10">
    <property type="entry name" value="Methyltransferase, Cobalt-precorrin-4 Transmethylase, Domain 2"/>
    <property type="match status" value="1"/>
</dbReference>
<dbReference type="Gene3D" id="3.30.160.110">
    <property type="entry name" value="Siroheme synthase, domain 2"/>
    <property type="match status" value="1"/>
</dbReference>
<evidence type="ECO:0000256" key="11">
    <source>
        <dbReference type="ARBA" id="ARBA00023268"/>
    </source>
</evidence>
<dbReference type="InterPro" id="IPR037115">
    <property type="entry name" value="Sirohaem_synt_dimer_dom_sf"/>
</dbReference>
<dbReference type="Gene3D" id="3.40.50.720">
    <property type="entry name" value="NAD(P)-binding Rossmann-like Domain"/>
    <property type="match status" value="1"/>
</dbReference>
<dbReference type="AlphaFoldDB" id="A0A512HCV8"/>